<dbReference type="Proteomes" id="UP001165289">
    <property type="component" value="Unassembled WGS sequence"/>
</dbReference>
<reference evidence="2 3" key="1">
    <citation type="journal article" date="2023" name="BMC Biol.">
        <title>The compact genome of the sponge Oopsacas minuta (Hexactinellida) is lacking key metazoan core genes.</title>
        <authorList>
            <person name="Santini S."/>
            <person name="Schenkelaars Q."/>
            <person name="Jourda C."/>
            <person name="Duchesne M."/>
            <person name="Belahbib H."/>
            <person name="Rocher C."/>
            <person name="Selva M."/>
            <person name="Riesgo A."/>
            <person name="Vervoort M."/>
            <person name="Leys S.P."/>
            <person name="Kodjabachian L."/>
            <person name="Le Bivic A."/>
            <person name="Borchiellini C."/>
            <person name="Claverie J.M."/>
            <person name="Renard E."/>
        </authorList>
    </citation>
    <scope>NUCLEOTIDE SEQUENCE [LARGE SCALE GENOMIC DNA]</scope>
    <source>
        <strain evidence="2">SPO-2</strain>
    </source>
</reference>
<feature type="domain" description="LRAT" evidence="1">
    <location>
        <begin position="19"/>
        <end position="118"/>
    </location>
</feature>
<evidence type="ECO:0000313" key="3">
    <source>
        <dbReference type="Proteomes" id="UP001165289"/>
    </source>
</evidence>
<organism evidence="2 3">
    <name type="scientific">Oopsacas minuta</name>
    <dbReference type="NCBI Taxonomy" id="111878"/>
    <lineage>
        <taxon>Eukaryota</taxon>
        <taxon>Metazoa</taxon>
        <taxon>Porifera</taxon>
        <taxon>Hexactinellida</taxon>
        <taxon>Hexasterophora</taxon>
        <taxon>Lyssacinosida</taxon>
        <taxon>Leucopsacidae</taxon>
        <taxon>Oopsacas</taxon>
    </lineage>
</organism>
<accession>A0AAV7KDR4</accession>
<evidence type="ECO:0000259" key="1">
    <source>
        <dbReference type="PROSITE" id="PS51934"/>
    </source>
</evidence>
<evidence type="ECO:0000313" key="2">
    <source>
        <dbReference type="EMBL" id="KAI6659040.1"/>
    </source>
</evidence>
<dbReference type="PROSITE" id="PS51934">
    <property type="entry name" value="LRAT"/>
    <property type="match status" value="1"/>
</dbReference>
<dbReference type="EMBL" id="JAKMXF010000066">
    <property type="protein sequence ID" value="KAI6659040.1"/>
    <property type="molecule type" value="Genomic_DNA"/>
</dbReference>
<name>A0AAV7KDR4_9METZ</name>
<proteinExistence type="predicted"/>
<dbReference type="Pfam" id="PF04970">
    <property type="entry name" value="LRAT"/>
    <property type="match status" value="1"/>
</dbReference>
<dbReference type="AlphaFoldDB" id="A0AAV7KDR4"/>
<protein>
    <recommendedName>
        <fullName evidence="1">LRAT domain-containing protein</fullName>
    </recommendedName>
</protein>
<gene>
    <name evidence="2" type="ORF">LOD99_14716</name>
</gene>
<sequence>MGAGQSEYTRGDIIYKYLNGIAGVTYWKHKGVYLGDNYVIHFTQDDNGTGVVKKDSLEAFANGKDVHFYSRSSSRTADKAESIYNGGGRDWKTYDLLTRNCGHFVTSAPNDEYSLIKQQ</sequence>
<keyword evidence="3" id="KW-1185">Reference proteome</keyword>
<comment type="caution">
    <text evidence="2">The sequence shown here is derived from an EMBL/GenBank/DDBJ whole genome shotgun (WGS) entry which is preliminary data.</text>
</comment>
<dbReference type="Gene3D" id="3.90.1720.10">
    <property type="entry name" value="endopeptidase domain like (from Nostoc punctiforme)"/>
    <property type="match status" value="1"/>
</dbReference>
<dbReference type="InterPro" id="IPR007053">
    <property type="entry name" value="LRAT_dom"/>
</dbReference>